<feature type="transmembrane region" description="Helical" evidence="1">
    <location>
        <begin position="35"/>
        <end position="54"/>
    </location>
</feature>
<gene>
    <name evidence="2" type="ORF">GTP56_26915</name>
</gene>
<accession>A0A7X4H6S2</accession>
<comment type="caution">
    <text evidence="2">The sequence shown here is derived from an EMBL/GenBank/DDBJ whole genome shotgun (WGS) entry which is preliminary data.</text>
</comment>
<proteinExistence type="predicted"/>
<evidence type="ECO:0000313" key="2">
    <source>
        <dbReference type="EMBL" id="MYM75800.1"/>
    </source>
</evidence>
<feature type="transmembrane region" description="Helical" evidence="1">
    <location>
        <begin position="7"/>
        <end position="29"/>
    </location>
</feature>
<keyword evidence="1" id="KW-0812">Transmembrane</keyword>
<organism evidence="2 3">
    <name type="scientific">Duganella margarita</name>
    <dbReference type="NCBI Taxonomy" id="2692170"/>
    <lineage>
        <taxon>Bacteria</taxon>
        <taxon>Pseudomonadati</taxon>
        <taxon>Pseudomonadota</taxon>
        <taxon>Betaproteobacteria</taxon>
        <taxon>Burkholderiales</taxon>
        <taxon>Oxalobacteraceae</taxon>
        <taxon>Telluria group</taxon>
        <taxon>Duganella</taxon>
    </lineage>
</organism>
<protein>
    <submittedName>
        <fullName evidence="2">Uncharacterized protein</fullName>
    </submittedName>
</protein>
<evidence type="ECO:0000313" key="3">
    <source>
        <dbReference type="Proteomes" id="UP000469734"/>
    </source>
</evidence>
<name>A0A7X4H6S2_9BURK</name>
<dbReference type="Proteomes" id="UP000469734">
    <property type="component" value="Unassembled WGS sequence"/>
</dbReference>
<dbReference type="AlphaFoldDB" id="A0A7X4H6S2"/>
<feature type="transmembrane region" description="Helical" evidence="1">
    <location>
        <begin position="98"/>
        <end position="120"/>
    </location>
</feature>
<dbReference type="EMBL" id="WWCR01000049">
    <property type="protein sequence ID" value="MYM75800.1"/>
    <property type="molecule type" value="Genomic_DNA"/>
</dbReference>
<feature type="transmembrane region" description="Helical" evidence="1">
    <location>
        <begin position="61"/>
        <end position="78"/>
    </location>
</feature>
<evidence type="ECO:0000256" key="1">
    <source>
        <dbReference type="SAM" id="Phobius"/>
    </source>
</evidence>
<reference evidence="2 3" key="1">
    <citation type="submission" date="2019-12" db="EMBL/GenBank/DDBJ databases">
        <title>Novel species isolated from a subtropical stream in China.</title>
        <authorList>
            <person name="Lu H."/>
        </authorList>
    </citation>
    <scope>NUCLEOTIDE SEQUENCE [LARGE SCALE GENOMIC DNA]</scope>
    <source>
        <strain evidence="2 3">FT134W</strain>
    </source>
</reference>
<keyword evidence="1" id="KW-1133">Transmembrane helix</keyword>
<sequence length="127" mass="13409">MQALEKWLARVLLLNSGLALAVSLGLLGAASAGGAGTLEFGVAMLGFLSAVLALRRHPAGLWGAGLYYLLQLAGYYRLDGSLSWHIKAGVSLGLVLHFSQAIIVVNMAALALLAATLALLQWRRRRA</sequence>
<keyword evidence="1" id="KW-0472">Membrane</keyword>
<dbReference type="RefSeq" id="WP_161052377.1">
    <property type="nucleotide sequence ID" value="NZ_WWCR01000049.1"/>
</dbReference>